<dbReference type="Gene3D" id="1.10.150.50">
    <property type="entry name" value="Transcription Factor, Ets-1"/>
    <property type="match status" value="1"/>
</dbReference>
<protein>
    <recommendedName>
        <fullName evidence="1">SAM domain-containing protein</fullName>
    </recommendedName>
</protein>
<dbReference type="PROSITE" id="PS50105">
    <property type="entry name" value="SAM_DOMAIN"/>
    <property type="match status" value="1"/>
</dbReference>
<dbReference type="Proteomes" id="UP000439903">
    <property type="component" value="Unassembled WGS sequence"/>
</dbReference>
<dbReference type="InterPro" id="IPR001660">
    <property type="entry name" value="SAM"/>
</dbReference>
<dbReference type="Pfam" id="PF00536">
    <property type="entry name" value="SAM_1"/>
    <property type="match status" value="1"/>
</dbReference>
<proteinExistence type="predicted"/>
<comment type="caution">
    <text evidence="2">The sequence shown here is derived from an EMBL/GenBank/DDBJ whole genome shotgun (WGS) entry which is preliminary data.</text>
</comment>
<dbReference type="OrthoDB" id="2366411at2759"/>
<name>A0A8H3WSG0_GIGMA</name>
<sequence length="454" mass="52577">MSDSLYLIGTCYSCRKCLLCFKEFSIYPCGCNQKTKPKASNQSNEKTIRVYSRKYIPNNLSPNQEEFFKQADNSFGYNSNFNQAFSVSFCSACHSKYERIKKAKSNTTEIINKQSESSLYNINCNSELKFKLFIENENGNMLPGKSITTKLVNFEEFKDFIQQWICKINNNYSIVMSNYSLSYKVEHSQTGAMILQDNDDWKEFLELNKLIITDKIICVYVTMNKQIKKRKQELMTDLNSKKSNEPKSKALCISNDNNADKDEMDKADQITKLRQKWECKICNKICYVDGDRHLELTPYRLQMWAKDIIKKNTTIDIPPVYPIFNISYGRIVRPQFPSQLTDSNNTLPYGMSYAPQPQIIYYPAPVHSTNSFGLSGPPNINNSAIHSSKTVHEFFLELEMINNESGSYTQFERAFENEKITLDTIKELSKSDLIELGVNKMGWCKKIMKLAREY</sequence>
<evidence type="ECO:0000313" key="3">
    <source>
        <dbReference type="Proteomes" id="UP000439903"/>
    </source>
</evidence>
<evidence type="ECO:0000259" key="1">
    <source>
        <dbReference type="PROSITE" id="PS50105"/>
    </source>
</evidence>
<keyword evidence="3" id="KW-1185">Reference proteome</keyword>
<dbReference type="EMBL" id="WTPW01004846">
    <property type="protein sequence ID" value="KAF0332864.1"/>
    <property type="molecule type" value="Genomic_DNA"/>
</dbReference>
<feature type="domain" description="SAM" evidence="1">
    <location>
        <begin position="386"/>
        <end position="454"/>
    </location>
</feature>
<dbReference type="SUPFAM" id="SSF47769">
    <property type="entry name" value="SAM/Pointed domain"/>
    <property type="match status" value="1"/>
</dbReference>
<dbReference type="CDD" id="cd09487">
    <property type="entry name" value="SAM_superfamily"/>
    <property type="match status" value="1"/>
</dbReference>
<dbReference type="InterPro" id="IPR013761">
    <property type="entry name" value="SAM/pointed_sf"/>
</dbReference>
<dbReference type="AlphaFoldDB" id="A0A8H3WSG0"/>
<evidence type="ECO:0000313" key="2">
    <source>
        <dbReference type="EMBL" id="KAF0332864.1"/>
    </source>
</evidence>
<gene>
    <name evidence="2" type="ORF">F8M41_019114</name>
</gene>
<accession>A0A8H3WSG0</accession>
<reference evidence="2 3" key="1">
    <citation type="journal article" date="2019" name="Environ. Microbiol.">
        <title>At the nexus of three kingdoms: the genome of the mycorrhizal fungus Gigaspora margarita provides insights into plant, endobacterial and fungal interactions.</title>
        <authorList>
            <person name="Venice F."/>
            <person name="Ghignone S."/>
            <person name="Salvioli di Fossalunga A."/>
            <person name="Amselem J."/>
            <person name="Novero M."/>
            <person name="Xianan X."/>
            <person name="Sedzielewska Toro K."/>
            <person name="Morin E."/>
            <person name="Lipzen A."/>
            <person name="Grigoriev I.V."/>
            <person name="Henrissat B."/>
            <person name="Martin F.M."/>
            <person name="Bonfante P."/>
        </authorList>
    </citation>
    <scope>NUCLEOTIDE SEQUENCE [LARGE SCALE GENOMIC DNA]</scope>
    <source>
        <strain evidence="2 3">BEG34</strain>
    </source>
</reference>
<organism evidence="2 3">
    <name type="scientific">Gigaspora margarita</name>
    <dbReference type="NCBI Taxonomy" id="4874"/>
    <lineage>
        <taxon>Eukaryota</taxon>
        <taxon>Fungi</taxon>
        <taxon>Fungi incertae sedis</taxon>
        <taxon>Mucoromycota</taxon>
        <taxon>Glomeromycotina</taxon>
        <taxon>Glomeromycetes</taxon>
        <taxon>Diversisporales</taxon>
        <taxon>Gigasporaceae</taxon>
        <taxon>Gigaspora</taxon>
    </lineage>
</organism>